<comment type="caution">
    <text evidence="2">The sequence shown here is derived from an EMBL/GenBank/DDBJ whole genome shotgun (WGS) entry which is preliminary data.</text>
</comment>
<dbReference type="AlphaFoldDB" id="A0A2G9ZEX0"/>
<keyword evidence="1" id="KW-1133">Transmembrane helix</keyword>
<organism evidence="2 3">
    <name type="scientific">bacterium (Candidatus Gribaldobacteria) CG23_combo_of_CG06-09_8_20_14_all_37_87_8</name>
    <dbReference type="NCBI Taxonomy" id="2014278"/>
    <lineage>
        <taxon>Bacteria</taxon>
        <taxon>Candidatus Gribaldobacteria</taxon>
    </lineage>
</organism>
<keyword evidence="1" id="KW-0472">Membrane</keyword>
<feature type="transmembrane region" description="Helical" evidence="1">
    <location>
        <begin position="26"/>
        <end position="56"/>
    </location>
</feature>
<sequence length="282" mass="32248">MKNNYFFKEKLLNKIKKGEIKMKPKVFFVLRTLGLVACTLLCLLLLVYLASFIAFWFKANGFGLLGGFGFWGVQRIFFALPWLLILFCLALLFVFETLAKRFSFVWRKPLVYSLVLIVLFALLFAFIVSKTGFHSRLFFKAQQRELPLMGSFYRACPCESPRQIHFGKIIEKKETGFLLETQANEKLEVVLSEKTRFQLEKNRCDKNINQREAGTLKTIAEKLGEFTLGEDLAVFGERDGLVIFALGVLKLPPNFKAPDCGLINLKGKPFVKPQTFRSAPTS</sequence>
<keyword evidence="1" id="KW-0812">Transmembrane</keyword>
<reference evidence="2 3" key="1">
    <citation type="submission" date="2017-09" db="EMBL/GenBank/DDBJ databases">
        <title>Depth-based differentiation of microbial function through sediment-hosted aquifers and enrichment of novel symbionts in the deep terrestrial subsurface.</title>
        <authorList>
            <person name="Probst A.J."/>
            <person name="Ladd B."/>
            <person name="Jarett J.K."/>
            <person name="Geller-Mcgrath D.E."/>
            <person name="Sieber C.M."/>
            <person name="Emerson J.B."/>
            <person name="Anantharaman K."/>
            <person name="Thomas B.C."/>
            <person name="Malmstrom R."/>
            <person name="Stieglmeier M."/>
            <person name="Klingl A."/>
            <person name="Woyke T."/>
            <person name="Ryan C.M."/>
            <person name="Banfield J.F."/>
        </authorList>
    </citation>
    <scope>NUCLEOTIDE SEQUENCE [LARGE SCALE GENOMIC DNA]</scope>
    <source>
        <strain evidence="2">CG23_combo_of_CG06-09_8_20_14_all_37_87_8</strain>
    </source>
</reference>
<feature type="transmembrane region" description="Helical" evidence="1">
    <location>
        <begin position="76"/>
        <end position="98"/>
    </location>
</feature>
<dbReference type="EMBL" id="PCSB01000041">
    <property type="protein sequence ID" value="PIP31725.1"/>
    <property type="molecule type" value="Genomic_DNA"/>
</dbReference>
<gene>
    <name evidence="2" type="ORF">COX24_02010</name>
</gene>
<protein>
    <submittedName>
        <fullName evidence="2">Uncharacterized protein</fullName>
    </submittedName>
</protein>
<evidence type="ECO:0000256" key="1">
    <source>
        <dbReference type="SAM" id="Phobius"/>
    </source>
</evidence>
<proteinExistence type="predicted"/>
<evidence type="ECO:0000313" key="3">
    <source>
        <dbReference type="Proteomes" id="UP000230447"/>
    </source>
</evidence>
<evidence type="ECO:0000313" key="2">
    <source>
        <dbReference type="EMBL" id="PIP31725.1"/>
    </source>
</evidence>
<feature type="transmembrane region" description="Helical" evidence="1">
    <location>
        <begin position="110"/>
        <end position="128"/>
    </location>
</feature>
<accession>A0A2G9ZEX0</accession>
<dbReference type="Proteomes" id="UP000230447">
    <property type="component" value="Unassembled WGS sequence"/>
</dbReference>
<name>A0A2G9ZEX0_9BACT</name>